<dbReference type="InterPro" id="IPR039426">
    <property type="entry name" value="TonB-dep_rcpt-like"/>
</dbReference>
<keyword evidence="5 9" id="KW-0798">TonB box</keyword>
<evidence type="ECO:0000256" key="8">
    <source>
        <dbReference type="PROSITE-ProRule" id="PRU01360"/>
    </source>
</evidence>
<protein>
    <recommendedName>
        <fullName evidence="15">TonB-dependent receptor</fullName>
    </recommendedName>
</protein>
<dbReference type="eggNOG" id="COG1629">
    <property type="taxonomic scope" value="Bacteria"/>
</dbReference>
<evidence type="ECO:0008006" key="15">
    <source>
        <dbReference type="Google" id="ProtNLM"/>
    </source>
</evidence>
<dbReference type="PROSITE" id="PS52016">
    <property type="entry name" value="TONB_DEPENDENT_REC_3"/>
    <property type="match status" value="1"/>
</dbReference>
<dbReference type="GO" id="GO:0009279">
    <property type="term" value="C:cell outer membrane"/>
    <property type="evidence" value="ECO:0007669"/>
    <property type="project" value="UniProtKB-SubCell"/>
</dbReference>
<evidence type="ECO:0000256" key="1">
    <source>
        <dbReference type="ARBA" id="ARBA00004571"/>
    </source>
</evidence>
<reference evidence="13 14" key="1">
    <citation type="journal article" date="2017" name="Antonie Van Leeuwenhoek">
        <title>Rhizobium rhizosphaerae sp. nov., a novel species isolated from rice rhizosphere.</title>
        <authorList>
            <person name="Zhao J.J."/>
            <person name="Zhang J."/>
            <person name="Zhang R.J."/>
            <person name="Zhang C.W."/>
            <person name="Yin H.Q."/>
            <person name="Zhang X.X."/>
        </authorList>
    </citation>
    <scope>NUCLEOTIDE SEQUENCE [LARGE SCALE GENOMIC DNA]</scope>
    <source>
        <strain evidence="13 14">E3</strain>
    </source>
</reference>
<comment type="similarity">
    <text evidence="8 9">Belongs to the TonB-dependent receptor family.</text>
</comment>
<feature type="chain" id="PRO_5003900276" description="TonB-dependent receptor" evidence="10">
    <location>
        <begin position="33"/>
        <end position="994"/>
    </location>
</feature>
<dbReference type="Gene3D" id="2.170.130.10">
    <property type="entry name" value="TonB-dependent receptor, plug domain"/>
    <property type="match status" value="1"/>
</dbReference>
<name>K6YQY9_9ALTE</name>
<dbReference type="STRING" id="1127673.GLIP_1088"/>
<comment type="caution">
    <text evidence="13">The sequence shown here is derived from an EMBL/GenBank/DDBJ whole genome shotgun (WGS) entry which is preliminary data.</text>
</comment>
<keyword evidence="2 8" id="KW-0813">Transport</keyword>
<dbReference type="Pfam" id="PF07715">
    <property type="entry name" value="Plug"/>
    <property type="match status" value="1"/>
</dbReference>
<evidence type="ECO:0000313" key="13">
    <source>
        <dbReference type="EMBL" id="GAC13730.1"/>
    </source>
</evidence>
<dbReference type="SUPFAM" id="SSF56935">
    <property type="entry name" value="Porins"/>
    <property type="match status" value="1"/>
</dbReference>
<evidence type="ECO:0000259" key="12">
    <source>
        <dbReference type="Pfam" id="PF07715"/>
    </source>
</evidence>
<dbReference type="AlphaFoldDB" id="K6YQY9"/>
<feature type="domain" description="TonB-dependent receptor-like beta-barrel" evidence="11">
    <location>
        <begin position="395"/>
        <end position="960"/>
    </location>
</feature>
<evidence type="ECO:0000256" key="3">
    <source>
        <dbReference type="ARBA" id="ARBA00022452"/>
    </source>
</evidence>
<dbReference type="InterPro" id="IPR012910">
    <property type="entry name" value="Plug_dom"/>
</dbReference>
<dbReference type="Proteomes" id="UP000006334">
    <property type="component" value="Unassembled WGS sequence"/>
</dbReference>
<keyword evidence="4 8" id="KW-0812">Transmembrane</keyword>
<organism evidence="13 14">
    <name type="scientific">Aliiglaciecola lipolytica E3</name>
    <dbReference type="NCBI Taxonomy" id="1127673"/>
    <lineage>
        <taxon>Bacteria</taxon>
        <taxon>Pseudomonadati</taxon>
        <taxon>Pseudomonadota</taxon>
        <taxon>Gammaproteobacteria</taxon>
        <taxon>Alteromonadales</taxon>
        <taxon>Alteromonadaceae</taxon>
        <taxon>Aliiglaciecola</taxon>
    </lineage>
</organism>
<dbReference type="OrthoDB" id="9768177at2"/>
<dbReference type="InterPro" id="IPR037066">
    <property type="entry name" value="Plug_dom_sf"/>
</dbReference>
<dbReference type="Gene3D" id="2.40.170.20">
    <property type="entry name" value="TonB-dependent receptor, beta-barrel domain"/>
    <property type="match status" value="1"/>
</dbReference>
<dbReference type="InterPro" id="IPR036942">
    <property type="entry name" value="Beta-barrel_TonB_sf"/>
</dbReference>
<accession>K6YQY9</accession>
<evidence type="ECO:0000256" key="6">
    <source>
        <dbReference type="ARBA" id="ARBA00023136"/>
    </source>
</evidence>
<dbReference type="NCBIfam" id="TIGR04057">
    <property type="entry name" value="SusC_RagA_signa"/>
    <property type="match status" value="1"/>
</dbReference>
<dbReference type="Pfam" id="PF00593">
    <property type="entry name" value="TonB_dep_Rec_b-barrel"/>
    <property type="match status" value="1"/>
</dbReference>
<dbReference type="InterPro" id="IPR023996">
    <property type="entry name" value="TonB-dep_OMP_SusC/RagA"/>
</dbReference>
<evidence type="ECO:0000313" key="14">
    <source>
        <dbReference type="Proteomes" id="UP000006334"/>
    </source>
</evidence>
<keyword evidence="10" id="KW-0732">Signal</keyword>
<dbReference type="RefSeq" id="WP_008843547.1">
    <property type="nucleotide sequence ID" value="NZ_BAEN01000022.1"/>
</dbReference>
<evidence type="ECO:0000256" key="7">
    <source>
        <dbReference type="ARBA" id="ARBA00023237"/>
    </source>
</evidence>
<feature type="domain" description="TonB-dependent receptor plug" evidence="12">
    <location>
        <begin position="69"/>
        <end position="176"/>
    </location>
</feature>
<dbReference type="InterPro" id="IPR000531">
    <property type="entry name" value="Beta-barrel_TonB"/>
</dbReference>
<evidence type="ECO:0000256" key="9">
    <source>
        <dbReference type="RuleBase" id="RU003357"/>
    </source>
</evidence>
<keyword evidence="6 8" id="KW-0472">Membrane</keyword>
<evidence type="ECO:0000256" key="4">
    <source>
        <dbReference type="ARBA" id="ARBA00022692"/>
    </source>
</evidence>
<dbReference type="NCBIfam" id="TIGR04056">
    <property type="entry name" value="OMP_RagA_SusC"/>
    <property type="match status" value="1"/>
</dbReference>
<gene>
    <name evidence="13" type="ORF">GLIP_1088</name>
</gene>
<evidence type="ECO:0000256" key="10">
    <source>
        <dbReference type="SAM" id="SignalP"/>
    </source>
</evidence>
<evidence type="ECO:0000256" key="5">
    <source>
        <dbReference type="ARBA" id="ARBA00023077"/>
    </source>
</evidence>
<sequence length="994" mass="110340">MIKPKLNQLSLSIRVALFNCSLMFAIPGVTHAQDVDNQNSQVPAGEDNSANYEDIEVIQVSYGYSSVEKSDLTGAISTVDLSEVVDLPAGNIMQNLQGRVPGLQITTNGNPSSSATVRIRGQGLGPLGNNDPLYIVDGIPTKGGMHELNGNDIADVQVLRDAAAASIYGARSGNGVIVITTKKGSDDFNVNFRFNQSFEDYSFDLNPLTTTERGQAVWRAAVNDRRNPDSVSPLYTYDWNEDFDNPELNSVILPAFTDADQVQRPANTNWFDEVTRSAMTTDMNLSISGSSDTSRFYASIGSFEAEGIVDGSQFERLSFRVNSEHEIIKDKVTVGQNFTITNQRENLVNALAGNILGLSIEQQSIVPVYNEEGGWGGPVSGITDRDNPVRLIEMNKDNVNRYNKIMGNLYIEYTPIENLKLRSNFGVDYGQLYFRNYTRSFRAGNLSFGDLLTVDENWNRSLVWSNTAEYKLVLNDDHKFTFLLGTENIEFDTEYTRGFGSGFASDDRDFAFLSQATDDVRVEGGGDSWKINSYFTRADYNYDKRYLAGVTLRRDGSSRFGKNNEYGNFPAASVGWVVSNEEFFDIELISSLKFRASWGETGNQEISTSATSTTYQPRYATQSLFTDLQDEGTAYDITGANSGTLPSGFTRAQTGNPDLKWETSTQTNFGVDFSLYYGTVYGSFDYFEKETKDILTLTQPIATLGEGAQKLVNGGTIENVGYEFIIGYEDFVQFDFLAEELSFDLTFNISKADNKVIYLPTDVVNSFGGNGQDKTIVGHSINSVFGYIADGLFQSHEEVDAHAEQAGAGPGRIRWSDLNNDGVIDEQDQDFFASSDPDYIYGMNFSVSYGNWDFNMFWQGVEGGYVRNNWRTFTDFTSLNIGSNYGDRVLTAWTPENTQSDVPALTLIDNNGEGRQSSFFYEDASYLKLRNLSVGYTPDESLLNDYGIKSARVYLQGSNLLTITPDGTLSQDPETPNEVFPVARRFTVGIEVTF</sequence>
<evidence type="ECO:0000256" key="2">
    <source>
        <dbReference type="ARBA" id="ARBA00022448"/>
    </source>
</evidence>
<keyword evidence="3 8" id="KW-1134">Transmembrane beta strand</keyword>
<comment type="subcellular location">
    <subcellularLocation>
        <location evidence="1 8">Cell outer membrane</location>
        <topology evidence="1 8">Multi-pass membrane protein</topology>
    </subcellularLocation>
</comment>
<evidence type="ECO:0000259" key="11">
    <source>
        <dbReference type="Pfam" id="PF00593"/>
    </source>
</evidence>
<keyword evidence="14" id="KW-1185">Reference proteome</keyword>
<keyword evidence="7 8" id="KW-0998">Cell outer membrane</keyword>
<proteinExistence type="inferred from homology"/>
<dbReference type="InterPro" id="IPR023997">
    <property type="entry name" value="TonB-dep_OMP_SusC/RagA_CS"/>
</dbReference>
<feature type="signal peptide" evidence="10">
    <location>
        <begin position="1"/>
        <end position="32"/>
    </location>
</feature>
<dbReference type="EMBL" id="BAEN01000022">
    <property type="protein sequence ID" value="GAC13730.1"/>
    <property type="molecule type" value="Genomic_DNA"/>
</dbReference>